<keyword evidence="1" id="KW-1133">Transmembrane helix</keyword>
<dbReference type="AlphaFoldDB" id="A0A317U6Z4"/>
<dbReference type="Proteomes" id="UP000247152">
    <property type="component" value="Unassembled WGS sequence"/>
</dbReference>
<dbReference type="EMBL" id="QHJG01000011">
    <property type="protein sequence ID" value="PWY56150.1"/>
    <property type="molecule type" value="Genomic_DNA"/>
</dbReference>
<comment type="caution">
    <text evidence="2">The sequence shown here is derived from an EMBL/GenBank/DDBJ whole genome shotgun (WGS) entry which is preliminary data.</text>
</comment>
<sequence>MFSSHSTCSRKEIKHDLIDCVALRVIEDPGLLNDREEVVQANSDATGRVQVIAVLRAYCMTASMDSINYFRRVAKEQDFGLKPRVFGPILLIVNVLLNLTSVVMNLINGLLGPQVEV</sequence>
<accession>A0A317U6Z4</accession>
<organism evidence="2 3">
    <name type="scientific">Legionella qingyii</name>
    <dbReference type="NCBI Taxonomy" id="2184757"/>
    <lineage>
        <taxon>Bacteria</taxon>
        <taxon>Pseudomonadati</taxon>
        <taxon>Pseudomonadota</taxon>
        <taxon>Gammaproteobacteria</taxon>
        <taxon>Legionellales</taxon>
        <taxon>Legionellaceae</taxon>
        <taxon>Legionella</taxon>
    </lineage>
</organism>
<keyword evidence="1" id="KW-0812">Transmembrane</keyword>
<evidence type="ECO:0000313" key="2">
    <source>
        <dbReference type="EMBL" id="PWY56150.1"/>
    </source>
</evidence>
<reference evidence="2 3" key="1">
    <citation type="submission" date="2018-05" db="EMBL/GenBank/DDBJ databases">
        <title>Legionella qingyii sp.nov., whole genome shotgun sequence.</title>
        <authorList>
            <person name="Wu H."/>
            <person name="Zhu Q."/>
            <person name="Hu C."/>
        </authorList>
    </citation>
    <scope>NUCLEOTIDE SEQUENCE [LARGE SCALE GENOMIC DNA]</scope>
    <source>
        <strain evidence="2 3">HEB18</strain>
    </source>
</reference>
<name>A0A317U6Z4_9GAMM</name>
<feature type="transmembrane region" description="Helical" evidence="1">
    <location>
        <begin position="85"/>
        <end position="107"/>
    </location>
</feature>
<gene>
    <name evidence="2" type="ORF">DGG96_08385</name>
</gene>
<protein>
    <submittedName>
        <fullName evidence="2">Uncharacterized protein</fullName>
    </submittedName>
</protein>
<evidence type="ECO:0000256" key="1">
    <source>
        <dbReference type="SAM" id="Phobius"/>
    </source>
</evidence>
<proteinExistence type="predicted"/>
<evidence type="ECO:0000313" key="3">
    <source>
        <dbReference type="Proteomes" id="UP000247152"/>
    </source>
</evidence>
<keyword evidence="1" id="KW-0472">Membrane</keyword>